<dbReference type="PANTHER" id="PTHR43309:SF5">
    <property type="entry name" value="5-OXOPROLINASE SUBUNIT C"/>
    <property type="match status" value="1"/>
</dbReference>
<evidence type="ECO:0000259" key="4">
    <source>
        <dbReference type="SMART" id="SM00797"/>
    </source>
</evidence>
<dbReference type="RefSeq" id="WP_219040786.1">
    <property type="nucleotide sequence ID" value="NZ_JAHWDF010000013.1"/>
</dbReference>
<keyword evidence="6" id="KW-1185">Reference proteome</keyword>
<evidence type="ECO:0000313" key="5">
    <source>
        <dbReference type="EMBL" id="MBW2962503.1"/>
    </source>
</evidence>
<dbReference type="Proteomes" id="UP000719267">
    <property type="component" value="Unassembled WGS sequence"/>
</dbReference>
<keyword evidence="2" id="KW-0378">Hydrolase</keyword>
<reference evidence="5 6" key="1">
    <citation type="submission" date="2021-07" db="EMBL/GenBank/DDBJ databases">
        <title>Mesonia aestuariivivens sp. nov., isolated from a tidal flat.</title>
        <authorList>
            <person name="Kim Y.-O."/>
            <person name="Yoon J.-H."/>
        </authorList>
    </citation>
    <scope>NUCLEOTIDE SEQUENCE [LARGE SCALE GENOMIC DNA]</scope>
    <source>
        <strain evidence="5 6">JHPTF-M18</strain>
    </source>
</reference>
<evidence type="ECO:0000256" key="1">
    <source>
        <dbReference type="ARBA" id="ARBA00022741"/>
    </source>
</evidence>
<dbReference type="PANTHER" id="PTHR43309">
    <property type="entry name" value="5-OXOPROLINASE SUBUNIT C"/>
    <property type="match status" value="1"/>
</dbReference>
<gene>
    <name evidence="5" type="ORF">KW502_11920</name>
</gene>
<dbReference type="InterPro" id="IPR003778">
    <property type="entry name" value="CT_A_B"/>
</dbReference>
<dbReference type="SMART" id="SM00797">
    <property type="entry name" value="AHS2"/>
    <property type="match status" value="1"/>
</dbReference>
<keyword evidence="1" id="KW-0547">Nucleotide-binding</keyword>
<protein>
    <submittedName>
        <fullName evidence="5">Biotin-dependent carboxyltransferase family protein</fullName>
    </submittedName>
</protein>
<keyword evidence="3" id="KW-0067">ATP-binding</keyword>
<evidence type="ECO:0000256" key="3">
    <source>
        <dbReference type="ARBA" id="ARBA00022840"/>
    </source>
</evidence>
<proteinExistence type="predicted"/>
<evidence type="ECO:0000313" key="6">
    <source>
        <dbReference type="Proteomes" id="UP000719267"/>
    </source>
</evidence>
<name>A0ABS6W5V4_9FLAO</name>
<dbReference type="Pfam" id="PF02626">
    <property type="entry name" value="CT_A_B"/>
    <property type="match status" value="1"/>
</dbReference>
<feature type="domain" description="Carboxyltransferase" evidence="4">
    <location>
        <begin position="24"/>
        <end position="286"/>
    </location>
</feature>
<comment type="caution">
    <text evidence="5">The sequence shown here is derived from an EMBL/GenBank/DDBJ whole genome shotgun (WGS) entry which is preliminary data.</text>
</comment>
<dbReference type="InterPro" id="IPR052708">
    <property type="entry name" value="PxpC"/>
</dbReference>
<sequence>MSIKIVQAGLFTSIQDFGRIGVAGYGVPESGVMDRYSAKIANLLVGNTEYEAVMEITMLGPTIIFEKEMLVVLVGLGAVAILNTQKKSLLRPFEVSVGDILQIKQITKGIRLYLAINGGFQSELKLGSRSMYFPITKNSQLQQGDHLNIAEYNKTKQQDFAHINYEAEKYDTVFLKVYPGPEYDLLSDELKKELQEKRFSISKNYSRMAYQLQEKIQNNLQSIVTQPVLPGTVQFTPAGNLMILMRDAQTTGGYPRIFQLTEESINLLAQKKQGDAIQFQIKPYEK</sequence>
<dbReference type="EMBL" id="JAHWDF010000013">
    <property type="protein sequence ID" value="MBW2962503.1"/>
    <property type="molecule type" value="Genomic_DNA"/>
</dbReference>
<accession>A0ABS6W5V4</accession>
<evidence type="ECO:0000256" key="2">
    <source>
        <dbReference type="ARBA" id="ARBA00022801"/>
    </source>
</evidence>
<organism evidence="5 6">
    <name type="scientific">Mesonia aestuariivivens</name>
    <dbReference type="NCBI Taxonomy" id="2796128"/>
    <lineage>
        <taxon>Bacteria</taxon>
        <taxon>Pseudomonadati</taxon>
        <taxon>Bacteroidota</taxon>
        <taxon>Flavobacteriia</taxon>
        <taxon>Flavobacteriales</taxon>
        <taxon>Flavobacteriaceae</taxon>
        <taxon>Mesonia</taxon>
    </lineage>
</organism>